<evidence type="ECO:0000313" key="3">
    <source>
        <dbReference type="Proteomes" id="UP000192678"/>
    </source>
</evidence>
<name>A0A1W2BE66_9SPHI</name>
<organism evidence="2 3">
    <name type="scientific">Pedobacter nyackensis</name>
    <dbReference type="NCBI Taxonomy" id="475255"/>
    <lineage>
        <taxon>Bacteria</taxon>
        <taxon>Pseudomonadati</taxon>
        <taxon>Bacteroidota</taxon>
        <taxon>Sphingobacteriia</taxon>
        <taxon>Sphingobacteriales</taxon>
        <taxon>Sphingobacteriaceae</taxon>
        <taxon>Pedobacter</taxon>
    </lineage>
</organism>
<reference evidence="2 3" key="1">
    <citation type="submission" date="2017-04" db="EMBL/GenBank/DDBJ databases">
        <authorList>
            <person name="Afonso C.L."/>
            <person name="Miller P.J."/>
            <person name="Scott M.A."/>
            <person name="Spackman E."/>
            <person name="Goraichik I."/>
            <person name="Dimitrov K.M."/>
            <person name="Suarez D.L."/>
            <person name="Swayne D.E."/>
        </authorList>
    </citation>
    <scope>NUCLEOTIDE SEQUENCE [LARGE SCALE GENOMIC DNA]</scope>
    <source>
        <strain evidence="2 3">DSM 19625</strain>
    </source>
</reference>
<accession>A0A1W2BE66</accession>
<dbReference type="InterPro" id="IPR050278">
    <property type="entry name" value="Serine_Prot_S9B/DPPIV"/>
</dbReference>
<feature type="domain" description="Peptidase S9 prolyl oligopeptidase catalytic" evidence="1">
    <location>
        <begin position="689"/>
        <end position="867"/>
    </location>
</feature>
<dbReference type="PANTHER" id="PTHR11731">
    <property type="entry name" value="PROTEASE FAMILY S9B,C DIPEPTIDYL-PEPTIDASE IV-RELATED"/>
    <property type="match status" value="1"/>
</dbReference>
<dbReference type="Proteomes" id="UP000192678">
    <property type="component" value="Unassembled WGS sequence"/>
</dbReference>
<dbReference type="RefSeq" id="WP_084288137.1">
    <property type="nucleotide sequence ID" value="NZ_FWYB01000002.1"/>
</dbReference>
<dbReference type="InterPro" id="IPR029058">
    <property type="entry name" value="AB_hydrolase_fold"/>
</dbReference>
<dbReference type="AlphaFoldDB" id="A0A1W2BE66"/>
<dbReference type="SUPFAM" id="SSF82171">
    <property type="entry name" value="DPP6 N-terminal domain-like"/>
    <property type="match status" value="1"/>
</dbReference>
<dbReference type="GO" id="GO:0006508">
    <property type="term" value="P:proteolysis"/>
    <property type="evidence" value="ECO:0007669"/>
    <property type="project" value="InterPro"/>
</dbReference>
<sequence length="874" mass="100199">MTKIIKYYKLVFFFLLVANDLSGQSKKVLDHTTFNSWKFISGDKISPNGKWFGYEIRNKAAYQVLLLGNREKVDTILHGANLQFSSDSKFCTYTVGAEAKNKVFRLRNLVTGELLDFKGQPIVSFIKSSPCLLQVIRKSKVDSTVKKNTILNSLVLYNPTSKDSVVFESVLKHRYSDDQNYVLVLQQEKKISRLSLFHIPSGHKKVIVSGNVNYTMATFSKNSDQLAYISEDIKAKDTLYKIYVVKTKSGQRLDSVTNSTRGLSSGYRISANELLSFSANGQKVYFKSSAYTVADTVRKKKVLLDIWKWDQSTIPPMDKKGTAIKSSNFYQYVIGNKKVVQLGDSEMPYLQFPEGDKEGVSIGFSDLRYQNLVGIEASRLYDAYLVNMETGKNKMVLERKYYIPKISFDKQYISWYEPTDSSWYSMNTKTLEKRNLTRNIKDVFYNDELDMPMHSTHYGDAGWDTETHWFLVHSKYDLWKIDASGKNVPVCLTKGTGRKQGIVFRYIKPEKTERYIDLKAVQYFTAFQSKTKKDGYFVLKPNGSFDQLALSDHTYGGLNISEDGTACLWKKGDFTEYPELYYSDQNFANIKKISITNPQQKDYNWGTSELVEWESFNKDSLQGILCKPENFDPSKKYPMIVYFYEQRSDLLHRYNAPDAMKSVVNWSYLVSNGYLVFIPDVVFRTAAPGASSYDAIVSGVNALTTQYDFIDKDRIGINGHSWGGYQAAYLITKTNMFKAAMAGAIVSNMTSAYGGIRWETGQSRMFQYEHTQSRMGTTLWSNPLAYISNSPLFGLPNVKTPVLMMHNDQDGSVPWEQGIEFFTGLRRLNKPAWMLNYKGEGHLLEKKENKEDFTNKVMGFFDYYLKDKPKPDWM</sequence>
<proteinExistence type="predicted"/>
<dbReference type="PANTHER" id="PTHR11731:SF193">
    <property type="entry name" value="DIPEPTIDYL PEPTIDASE 9"/>
    <property type="match status" value="1"/>
</dbReference>
<evidence type="ECO:0000313" key="2">
    <source>
        <dbReference type="EMBL" id="SMC70678.1"/>
    </source>
</evidence>
<keyword evidence="3" id="KW-1185">Reference proteome</keyword>
<dbReference type="SUPFAM" id="SSF53474">
    <property type="entry name" value="alpha/beta-Hydrolases"/>
    <property type="match status" value="1"/>
</dbReference>
<dbReference type="STRING" id="475255.SAMN04488101_102341"/>
<dbReference type="EMBL" id="FWYB01000002">
    <property type="protein sequence ID" value="SMC70678.1"/>
    <property type="molecule type" value="Genomic_DNA"/>
</dbReference>
<gene>
    <name evidence="2" type="ORF">SAMN04488101_102341</name>
</gene>
<dbReference type="InterPro" id="IPR001375">
    <property type="entry name" value="Peptidase_S9_cat"/>
</dbReference>
<protein>
    <submittedName>
        <fullName evidence="2">Prolyl oligopeptidase family protein</fullName>
    </submittedName>
</protein>
<dbReference type="Gene3D" id="3.40.50.1820">
    <property type="entry name" value="alpha/beta hydrolase"/>
    <property type="match status" value="1"/>
</dbReference>
<dbReference type="OrthoDB" id="9812921at2"/>
<dbReference type="GO" id="GO:0008239">
    <property type="term" value="F:dipeptidyl-peptidase activity"/>
    <property type="evidence" value="ECO:0007669"/>
    <property type="project" value="TreeGrafter"/>
</dbReference>
<dbReference type="GO" id="GO:0008236">
    <property type="term" value="F:serine-type peptidase activity"/>
    <property type="evidence" value="ECO:0007669"/>
    <property type="project" value="InterPro"/>
</dbReference>
<evidence type="ECO:0000259" key="1">
    <source>
        <dbReference type="Pfam" id="PF00326"/>
    </source>
</evidence>
<dbReference type="Pfam" id="PF00326">
    <property type="entry name" value="Peptidase_S9"/>
    <property type="match status" value="1"/>
</dbReference>